<reference evidence="8 9" key="1">
    <citation type="journal article" date="2017" name="BMC Genomics">
        <title>Comparative and functional genomics of the Lactococcus lactis taxon; insights into evolution and niche adaptation.</title>
        <authorList>
            <person name="Kelleher P."/>
            <person name="Bottacini F."/>
            <person name="Mahony J."/>
            <person name="Kilcawley K.N."/>
            <person name="van Sinderen D."/>
        </authorList>
    </citation>
    <scope>NUCLEOTIDE SEQUENCE [LARGE SCALE GENOMIC DNA]</scope>
    <source>
        <strain evidence="8 9">UC11</strain>
    </source>
</reference>
<evidence type="ECO:0000256" key="7">
    <source>
        <dbReference type="RuleBase" id="RU361257"/>
    </source>
</evidence>
<sequence length="310" mass="36329">MQSRFIKSALNYTGGKYKILPQIIPHFPRDYERFIDLFAGGATVSVNIACFDSDKKYLINDIENHVIDFFKYLAEIDFDNLINQIESKISYYGLSDSKVNGYKFYNLDSSKGLGSYNKEKYKKLRDDYNLSKDNVLFYLLIVYGFNNQVRFNNQGNFNLPVGKRDFNKSMLNKLREFHQCFKKGSFDFSSKDFREIEIQKSDFIYADPPYRITTASYNENGGWGIQDDLDLMDYLDKVDSLGAKFALSNVFIHNGKYNKELINWSKKYNVSELDFHYNNSNYQTKAKNNNTQEVLITNYSEKLEVYDESK</sequence>
<keyword evidence="4 7" id="KW-0808">Transferase</keyword>
<dbReference type="Proteomes" id="UP000192067">
    <property type="component" value="Plasmid pUC11B"/>
</dbReference>
<evidence type="ECO:0000256" key="4">
    <source>
        <dbReference type="ARBA" id="ARBA00022679"/>
    </source>
</evidence>
<dbReference type="PIRSF" id="PIRSF000398">
    <property type="entry name" value="M_m6A_EcoRV"/>
    <property type="match status" value="1"/>
</dbReference>
<dbReference type="Gene3D" id="1.10.1020.10">
    <property type="entry name" value="Adenine-specific Methyltransferase, Domain 2"/>
    <property type="match status" value="1"/>
</dbReference>
<dbReference type="InterPro" id="IPR012327">
    <property type="entry name" value="MeTrfase_D12"/>
</dbReference>
<dbReference type="InterPro" id="IPR029063">
    <property type="entry name" value="SAM-dependent_MTases_sf"/>
</dbReference>
<keyword evidence="5 7" id="KW-0949">S-adenosyl-L-methionine</keyword>
<organism evidence="8 9">
    <name type="scientific">Lactococcus lactis subsp. lactis</name>
    <name type="common">Streptococcus lactis</name>
    <dbReference type="NCBI Taxonomy" id="1360"/>
    <lineage>
        <taxon>Bacteria</taxon>
        <taxon>Bacillati</taxon>
        <taxon>Bacillota</taxon>
        <taxon>Bacilli</taxon>
        <taxon>Lactobacillales</taxon>
        <taxon>Streptococcaceae</taxon>
        <taxon>Lactococcus</taxon>
    </lineage>
</organism>
<dbReference type="InterPro" id="IPR012263">
    <property type="entry name" value="M_m6A_EcoRV"/>
</dbReference>
<dbReference type="REBASE" id="163470">
    <property type="entry name" value="M1.LlaUC11I"/>
</dbReference>
<evidence type="ECO:0000256" key="3">
    <source>
        <dbReference type="ARBA" id="ARBA00022603"/>
    </source>
</evidence>
<evidence type="ECO:0000256" key="2">
    <source>
        <dbReference type="ARBA" id="ARBA00011900"/>
    </source>
</evidence>
<keyword evidence="3 7" id="KW-0489">Methyltransferase</keyword>
<evidence type="ECO:0000256" key="1">
    <source>
        <dbReference type="ARBA" id="ARBA00006594"/>
    </source>
</evidence>
<name>A0AAC9W7Y4_LACLL</name>
<evidence type="ECO:0000313" key="9">
    <source>
        <dbReference type="Proteomes" id="UP000192067"/>
    </source>
</evidence>
<protein>
    <recommendedName>
        <fullName evidence="2 7">Site-specific DNA-methyltransferase (adenine-specific)</fullName>
        <ecNumber evidence="2 7">2.1.1.72</ecNumber>
    </recommendedName>
</protein>
<keyword evidence="8" id="KW-0614">Plasmid</keyword>
<dbReference type="PROSITE" id="PS00092">
    <property type="entry name" value="N6_MTASE"/>
    <property type="match status" value="1"/>
</dbReference>
<gene>
    <name evidence="8" type="ORF">LLUC11_pB46</name>
</gene>
<geneLocation type="plasmid" evidence="8 9">
    <name>pUC11B</name>
</geneLocation>
<dbReference type="PANTHER" id="PTHR30481:SF3">
    <property type="entry name" value="DNA ADENINE METHYLASE"/>
    <property type="match status" value="1"/>
</dbReference>
<dbReference type="InterPro" id="IPR002052">
    <property type="entry name" value="DNA_methylase_N6_adenine_CS"/>
</dbReference>
<evidence type="ECO:0000256" key="5">
    <source>
        <dbReference type="ARBA" id="ARBA00022691"/>
    </source>
</evidence>
<dbReference type="GO" id="GO:1904047">
    <property type="term" value="F:S-adenosyl-L-methionine binding"/>
    <property type="evidence" value="ECO:0007669"/>
    <property type="project" value="TreeGrafter"/>
</dbReference>
<dbReference type="EC" id="2.1.1.72" evidence="2 7"/>
<dbReference type="PANTHER" id="PTHR30481">
    <property type="entry name" value="DNA ADENINE METHYLASE"/>
    <property type="match status" value="1"/>
</dbReference>
<evidence type="ECO:0000256" key="6">
    <source>
        <dbReference type="ARBA" id="ARBA00047942"/>
    </source>
</evidence>
<accession>A0AAC9W7Y4</accession>
<evidence type="ECO:0000313" key="8">
    <source>
        <dbReference type="EMBL" id="ARE12290.1"/>
    </source>
</evidence>
<proteinExistence type="inferred from homology"/>
<dbReference type="InterPro" id="IPR023095">
    <property type="entry name" value="Ade_MeTrfase_dom_2"/>
</dbReference>
<dbReference type="AlphaFoldDB" id="A0AAC9W7Y4"/>
<dbReference type="GO" id="GO:0043565">
    <property type="term" value="F:sequence-specific DNA binding"/>
    <property type="evidence" value="ECO:0007669"/>
    <property type="project" value="TreeGrafter"/>
</dbReference>
<dbReference type="SUPFAM" id="SSF53335">
    <property type="entry name" value="S-adenosyl-L-methionine-dependent methyltransferases"/>
    <property type="match status" value="1"/>
</dbReference>
<dbReference type="GO" id="GO:0032259">
    <property type="term" value="P:methylation"/>
    <property type="evidence" value="ECO:0007669"/>
    <property type="project" value="UniProtKB-KW"/>
</dbReference>
<dbReference type="Gene3D" id="3.40.50.150">
    <property type="entry name" value="Vaccinia Virus protein VP39"/>
    <property type="match status" value="1"/>
</dbReference>
<dbReference type="GO" id="GO:0009307">
    <property type="term" value="P:DNA restriction-modification system"/>
    <property type="evidence" value="ECO:0007669"/>
    <property type="project" value="InterPro"/>
</dbReference>
<dbReference type="GO" id="GO:0006298">
    <property type="term" value="P:mismatch repair"/>
    <property type="evidence" value="ECO:0007669"/>
    <property type="project" value="TreeGrafter"/>
</dbReference>
<comment type="similarity">
    <text evidence="1 7">Belongs to the N(4)/N(6)-methyltransferase family.</text>
</comment>
<dbReference type="PRINTS" id="PR00505">
    <property type="entry name" value="D12N6MTFRASE"/>
</dbReference>
<comment type="catalytic activity">
    <reaction evidence="6 7">
        <text>a 2'-deoxyadenosine in DNA + S-adenosyl-L-methionine = an N(6)-methyl-2'-deoxyadenosine in DNA + S-adenosyl-L-homocysteine + H(+)</text>
        <dbReference type="Rhea" id="RHEA:15197"/>
        <dbReference type="Rhea" id="RHEA-COMP:12418"/>
        <dbReference type="Rhea" id="RHEA-COMP:12419"/>
        <dbReference type="ChEBI" id="CHEBI:15378"/>
        <dbReference type="ChEBI" id="CHEBI:57856"/>
        <dbReference type="ChEBI" id="CHEBI:59789"/>
        <dbReference type="ChEBI" id="CHEBI:90615"/>
        <dbReference type="ChEBI" id="CHEBI:90616"/>
        <dbReference type="EC" id="2.1.1.72"/>
    </reaction>
</comment>
<dbReference type="NCBIfam" id="TIGR00571">
    <property type="entry name" value="dam"/>
    <property type="match status" value="1"/>
</dbReference>
<dbReference type="Pfam" id="PF02086">
    <property type="entry name" value="MethyltransfD12"/>
    <property type="match status" value="1"/>
</dbReference>
<dbReference type="EMBL" id="CP016721">
    <property type="protein sequence ID" value="ARE12290.1"/>
    <property type="molecule type" value="Genomic_DNA"/>
</dbReference>
<dbReference type="GO" id="GO:0009007">
    <property type="term" value="F:site-specific DNA-methyltransferase (adenine-specific) activity"/>
    <property type="evidence" value="ECO:0007669"/>
    <property type="project" value="UniProtKB-UniRule"/>
</dbReference>